<name>A0A8S5U1L9_9CAUD</name>
<evidence type="ECO:0000313" key="1">
    <source>
        <dbReference type="EMBL" id="DAF88343.1"/>
    </source>
</evidence>
<protein>
    <submittedName>
        <fullName evidence="1">Uncharacterized protein</fullName>
    </submittedName>
</protein>
<organism evidence="1">
    <name type="scientific">Myoviridae sp. ctu3o5</name>
    <dbReference type="NCBI Taxonomy" id="2825198"/>
    <lineage>
        <taxon>Viruses</taxon>
        <taxon>Duplodnaviria</taxon>
        <taxon>Heunggongvirae</taxon>
        <taxon>Uroviricota</taxon>
        <taxon>Caudoviricetes</taxon>
    </lineage>
</organism>
<proteinExistence type="predicted"/>
<accession>A0A8S5U1L9</accession>
<sequence>MHLKTHVASYAIIIIELRIERSAFCLEKYHDN</sequence>
<dbReference type="EMBL" id="BK015984">
    <property type="protein sequence ID" value="DAF88343.1"/>
    <property type="molecule type" value="Genomic_DNA"/>
</dbReference>
<reference evidence="1" key="1">
    <citation type="journal article" date="2021" name="Proc. Natl. Acad. Sci. U.S.A.">
        <title>A Catalog of Tens of Thousands of Viruses from Human Metagenomes Reveals Hidden Associations with Chronic Diseases.</title>
        <authorList>
            <person name="Tisza M.J."/>
            <person name="Buck C.B."/>
        </authorList>
    </citation>
    <scope>NUCLEOTIDE SEQUENCE</scope>
    <source>
        <strain evidence="1">Ctu3o5</strain>
    </source>
</reference>